<dbReference type="SUPFAM" id="SSF51445">
    <property type="entry name" value="(Trans)glycosidases"/>
    <property type="match status" value="1"/>
</dbReference>
<evidence type="ECO:0000313" key="9">
    <source>
        <dbReference type="Proteomes" id="UP000280698"/>
    </source>
</evidence>
<feature type="signal peptide" evidence="6">
    <location>
        <begin position="1"/>
        <end position="22"/>
    </location>
</feature>
<dbReference type="InterPro" id="IPR013780">
    <property type="entry name" value="Glyco_hydro_b"/>
</dbReference>
<feature type="chain" id="PRO_5047113892" evidence="6">
    <location>
        <begin position="23"/>
        <end position="575"/>
    </location>
</feature>
<keyword evidence="9" id="KW-1185">Reference proteome</keyword>
<feature type="domain" description="CBM2" evidence="7">
    <location>
        <begin position="30"/>
        <end position="139"/>
    </location>
</feature>
<dbReference type="InterPro" id="IPR001139">
    <property type="entry name" value="Glyco_hydro_30"/>
</dbReference>
<dbReference type="Gene3D" id="2.60.40.1180">
    <property type="entry name" value="Golgi alpha-mannosidase II"/>
    <property type="match status" value="1"/>
</dbReference>
<dbReference type="InterPro" id="IPR017853">
    <property type="entry name" value="GH"/>
</dbReference>
<evidence type="ECO:0000256" key="6">
    <source>
        <dbReference type="SAM" id="SignalP"/>
    </source>
</evidence>
<evidence type="ECO:0000256" key="3">
    <source>
        <dbReference type="ARBA" id="ARBA00022801"/>
    </source>
</evidence>
<dbReference type="InterPro" id="IPR001919">
    <property type="entry name" value="CBD2"/>
</dbReference>
<organism evidence="8 9">
    <name type="scientific">Micromonospora solifontis</name>
    <dbReference type="NCBI Taxonomy" id="2487138"/>
    <lineage>
        <taxon>Bacteria</taxon>
        <taxon>Bacillati</taxon>
        <taxon>Actinomycetota</taxon>
        <taxon>Actinomycetes</taxon>
        <taxon>Micromonosporales</taxon>
        <taxon>Micromonosporaceae</taxon>
        <taxon>Micromonospora</taxon>
    </lineage>
</organism>
<evidence type="ECO:0000256" key="5">
    <source>
        <dbReference type="SAM" id="MobiDB-lite"/>
    </source>
</evidence>
<comment type="similarity">
    <text evidence="1 4">Belongs to the glycosyl hydrolase 30 family.</text>
</comment>
<feature type="compositionally biased region" description="Low complexity" evidence="5">
    <location>
        <begin position="137"/>
        <end position="151"/>
    </location>
</feature>
<dbReference type="Gene3D" id="3.20.20.80">
    <property type="entry name" value="Glycosidases"/>
    <property type="match status" value="1"/>
</dbReference>
<dbReference type="PANTHER" id="PTHR11069:SF38">
    <property type="entry name" value="GLUCURONOXYLANASE XYNC"/>
    <property type="match status" value="1"/>
</dbReference>
<feature type="region of interest" description="Disordered" evidence="5">
    <location>
        <begin position="133"/>
        <end position="171"/>
    </location>
</feature>
<comment type="caution">
    <text evidence="8">The sequence shown here is derived from an EMBL/GenBank/DDBJ whole genome shotgun (WGS) entry which is preliminary data.</text>
</comment>
<accession>A0ABX9WAD7</accession>
<evidence type="ECO:0000256" key="1">
    <source>
        <dbReference type="ARBA" id="ARBA00005382"/>
    </source>
</evidence>
<dbReference type="SMART" id="SM00637">
    <property type="entry name" value="CBD_II"/>
    <property type="match status" value="1"/>
</dbReference>
<keyword evidence="4" id="KW-0326">Glycosidase</keyword>
<dbReference type="PROSITE" id="PS51173">
    <property type="entry name" value="CBM2"/>
    <property type="match status" value="1"/>
</dbReference>
<dbReference type="InterPro" id="IPR008965">
    <property type="entry name" value="CBM2/CBM3_carb-bd_dom_sf"/>
</dbReference>
<sequence>MRRPRVTSAALVSAGTVLLASAAVAVALPAGAATAGCAVDYAVSSQWDGGFGANVNITNLGDPVTSWTLTWSYSAGQTVTQYWNTALTQSGAAVTAKNVSYNGSIPTNGTTSFGFNASWTGSNPAPTSFALNGVTCTGGTAPTTSPTTSPTTAPPTTPPPTTPPPTGPADITVNSTTKYQTIDGFGAAVSIWGGAWSTAETQTLVGLGPNQLGLSIVRTGISPVSSEWSTQVSALKTAKSYGSGVKILASPWTAPAAWKTNNSRTNGGKLKPEYYDDYAYHLNNYVQYMRNQGVTIDVTSVQNEPDWHPDYDSMDWSGTELETFVRDQGAKVQNTKLMVAEAVNMNYSYTDPTLNDASARNNLGYIGGHLYGTEAAGRLKPYSLADQYNKPVWMTEWNLHAADGSGSNIWGDPSNQAVWNETLDDIMRTVHKSMESNWSAYVWWYGKRYYSFIGDGEAAYGTVAGAPLKRGYAFSQYAKYVRPGYQRVALTKSSKASPLEVTAYQGGGKITLVILNRSTSAVNNAVIQVPQNVTKAEHYLTSQYANAAGQPTSVNGGQVSLNVGARSISTVVLTL</sequence>
<evidence type="ECO:0000256" key="2">
    <source>
        <dbReference type="ARBA" id="ARBA00022729"/>
    </source>
</evidence>
<dbReference type="Gene3D" id="2.60.40.290">
    <property type="match status" value="1"/>
</dbReference>
<dbReference type="Pfam" id="PF02055">
    <property type="entry name" value="Glyco_hydro_30"/>
    <property type="match status" value="1"/>
</dbReference>
<reference evidence="8 9" key="1">
    <citation type="submission" date="2018-11" db="EMBL/GenBank/DDBJ databases">
        <title>Micromonospora sp. PPF5-17, a new actinomycetes isolated from a hot spring soil.</title>
        <authorList>
            <person name="Thawai C."/>
        </authorList>
    </citation>
    <scope>NUCLEOTIDE SEQUENCE [LARGE SCALE GENOMIC DNA]</scope>
    <source>
        <strain evidence="8 9">PPF5-17</strain>
    </source>
</reference>
<dbReference type="PANTHER" id="PTHR11069">
    <property type="entry name" value="GLUCOSYLCERAMIDASE"/>
    <property type="match status" value="1"/>
</dbReference>
<dbReference type="InterPro" id="IPR033453">
    <property type="entry name" value="Glyco_hydro_30_TIM-barrel"/>
</dbReference>
<evidence type="ECO:0000313" key="8">
    <source>
        <dbReference type="EMBL" id="RNL90331.1"/>
    </source>
</evidence>
<dbReference type="EMBL" id="RJLN01000100">
    <property type="protein sequence ID" value="RNL90331.1"/>
    <property type="molecule type" value="Genomic_DNA"/>
</dbReference>
<name>A0ABX9WAD7_9ACTN</name>
<dbReference type="Pfam" id="PF00553">
    <property type="entry name" value="CBM_2"/>
    <property type="match status" value="1"/>
</dbReference>
<feature type="compositionally biased region" description="Pro residues" evidence="5">
    <location>
        <begin position="152"/>
        <end position="167"/>
    </location>
</feature>
<dbReference type="SUPFAM" id="SSF51011">
    <property type="entry name" value="Glycosyl hydrolase domain"/>
    <property type="match status" value="1"/>
</dbReference>
<dbReference type="Proteomes" id="UP000280698">
    <property type="component" value="Unassembled WGS sequence"/>
</dbReference>
<evidence type="ECO:0000259" key="7">
    <source>
        <dbReference type="PROSITE" id="PS51173"/>
    </source>
</evidence>
<gene>
    <name evidence="8" type="ORF">EFE23_24090</name>
</gene>
<dbReference type="SUPFAM" id="SSF49384">
    <property type="entry name" value="Carbohydrate-binding domain"/>
    <property type="match status" value="1"/>
</dbReference>
<proteinExistence type="inferred from homology"/>
<dbReference type="InterPro" id="IPR012291">
    <property type="entry name" value="CBM2_carb-bd_dom_sf"/>
</dbReference>
<dbReference type="RefSeq" id="WP_123243204.1">
    <property type="nucleotide sequence ID" value="NZ_JAAHBY010000100.1"/>
</dbReference>
<keyword evidence="2 6" id="KW-0732">Signal</keyword>
<keyword evidence="3 4" id="KW-0378">Hydrolase</keyword>
<evidence type="ECO:0000256" key="4">
    <source>
        <dbReference type="RuleBase" id="RU361188"/>
    </source>
</evidence>
<protein>
    <submittedName>
        <fullName evidence="8">Cellulose-binding protein</fullName>
    </submittedName>
</protein>